<dbReference type="PRINTS" id="PR00830">
    <property type="entry name" value="ENDOLAPTASE"/>
</dbReference>
<dbReference type="GO" id="GO:0004176">
    <property type="term" value="F:ATP-dependent peptidase activity"/>
    <property type="evidence" value="ECO:0007669"/>
    <property type="project" value="UniProtKB-UniRule"/>
</dbReference>
<dbReference type="Proteomes" id="UP000778951">
    <property type="component" value="Unassembled WGS sequence"/>
</dbReference>
<evidence type="ECO:0000256" key="2">
    <source>
        <dbReference type="PROSITE-ProRule" id="PRU01122"/>
    </source>
</evidence>
<dbReference type="InterPro" id="IPR027065">
    <property type="entry name" value="Lon_Prtase"/>
</dbReference>
<sequence length="767" mass="87423">MNNTNPIPQALSPEQASFALPIVDHSETAHPIALTQPSLLPTFHAWLKQPPRHPFLLVAPPTAGYQSFLTNEIPHTNQETISYLIFTYPAFPLAPTPMQAPTLLRLPQNQAERLLTDVRLFTQSLQTLILNIPQQSSILQQEENYTKDLLRLEQQLLTPIKSLAKNFQLYIVEEENLRFKAFPKFQVMHQENLYSLEEIDHLYYQKELTTSEWQSIQQQYSAILHRWQEAIKVIRQQELTWEERFHQHIRQYSINQINQHFHTFTDTLQQTDLLNFLTRVQEALVHTLHFTPSPNHLTLFEAMPHPIQVQCIHSRNQASLWVAYDDIHNLWGSYDIKESGLQLEPGLLLRHPQSVVFIQLPDLLRQNDTWLSFKEMLHSQSLSLVAEQATFPTILTPLTSRIVLIAPPLLYETILYQDADLQRLFPIFILWQSEVLHTPTILGTYQHWLTQQLSSYAPQAIIDSAITEPLIRHFIHISENRKTISTEFDLLQPIQHYLTLFNPPLTPESIQQAILWDRQQKAHLWRQMLQEIEFESVHIPTQGMAVGKVVALVVIDIAQESYGLPTLLSATAAAGKDGLINIEREAGLSGEIHDKGAFIADAYIRQQLGRYTSLSVSASLAFEQTYDGVEGDSATAAEVATILSAIGNIPLKQSIGITGSMNQHGELQAIGGISQKIEGFFTLCQQRGLTGEQGVILPAQNIQHLLLSSEIIQAITEKRFHLWPCTHIHQAIALLSDLNVSPPDAKHRYPKGSFFHLVEEELKRFSS</sequence>
<reference evidence="4" key="1">
    <citation type="submission" date="2020-03" db="EMBL/GenBank/DDBJ databases">
        <title>Spirochaetal bacteria isolated from arthropods constitute a novel genus Entomospira genus novum within the order Spirochaetales.</title>
        <authorList>
            <person name="Grana-Miraglia L."/>
            <person name="Sikutova S."/>
            <person name="Fingerle V."/>
            <person name="Sing A."/>
            <person name="Castillo-Ramirez S."/>
            <person name="Margos G."/>
            <person name="Rudolf I."/>
        </authorList>
    </citation>
    <scope>NUCLEOTIDE SEQUENCE</scope>
    <source>
        <strain evidence="4">BR149</strain>
    </source>
</reference>
<comment type="caution">
    <text evidence="4">The sequence shown here is derived from an EMBL/GenBank/DDBJ whole genome shotgun (WGS) entry which is preliminary data.</text>
</comment>
<comment type="similarity">
    <text evidence="2">Belongs to the peptidase S16 family.</text>
</comment>
<feature type="active site" evidence="2">
    <location>
        <position position="633"/>
    </location>
</feature>
<dbReference type="InterPro" id="IPR041699">
    <property type="entry name" value="AAA_32"/>
</dbReference>
<comment type="catalytic activity">
    <reaction evidence="2">
        <text>Hydrolysis of proteins in presence of ATP.</text>
        <dbReference type="EC" id="3.4.21.53"/>
    </reaction>
</comment>
<dbReference type="PROSITE" id="PS51786">
    <property type="entry name" value="LON_PROTEOLYTIC"/>
    <property type="match status" value="1"/>
</dbReference>
<dbReference type="Gene3D" id="3.40.50.300">
    <property type="entry name" value="P-loop containing nucleotide triphosphate hydrolases"/>
    <property type="match status" value="1"/>
</dbReference>
<dbReference type="GO" id="GO:0006508">
    <property type="term" value="P:proteolysis"/>
    <property type="evidence" value="ECO:0007669"/>
    <property type="project" value="UniProtKB-KW"/>
</dbReference>
<dbReference type="InterPro" id="IPR008269">
    <property type="entry name" value="Lon_proteolytic"/>
</dbReference>
<keyword evidence="2" id="KW-0378">Hydrolase</keyword>
<organism evidence="4 5">
    <name type="scientific">Entomospira culicis</name>
    <dbReference type="NCBI Taxonomy" id="2719989"/>
    <lineage>
        <taxon>Bacteria</taxon>
        <taxon>Pseudomonadati</taxon>
        <taxon>Spirochaetota</taxon>
        <taxon>Spirochaetia</taxon>
        <taxon>Spirochaetales</taxon>
        <taxon>Spirochaetaceae</taxon>
        <taxon>Entomospira</taxon>
    </lineage>
</organism>
<proteinExistence type="inferred from homology"/>
<dbReference type="RefSeq" id="WP_167694884.1">
    <property type="nucleotide sequence ID" value="NZ_CP118181.1"/>
</dbReference>
<dbReference type="GO" id="GO:0004252">
    <property type="term" value="F:serine-type endopeptidase activity"/>
    <property type="evidence" value="ECO:0007669"/>
    <property type="project" value="UniProtKB-UniRule"/>
</dbReference>
<name>A0A968KYY3_9SPIO</name>
<dbReference type="EMBL" id="JAATLM010000001">
    <property type="protein sequence ID" value="NIZ68766.1"/>
    <property type="molecule type" value="Genomic_DNA"/>
</dbReference>
<dbReference type="InterPro" id="IPR014721">
    <property type="entry name" value="Ribsml_uS5_D2-typ_fold_subgr"/>
</dbReference>
<dbReference type="Pfam" id="PF13654">
    <property type="entry name" value="AAA_32"/>
    <property type="match status" value="1"/>
</dbReference>
<evidence type="ECO:0000313" key="5">
    <source>
        <dbReference type="Proteomes" id="UP000778951"/>
    </source>
</evidence>
<dbReference type="EC" id="3.4.21.53" evidence="2"/>
<keyword evidence="2" id="KW-0720">Serine protease</keyword>
<dbReference type="AlphaFoldDB" id="A0A968KYY3"/>
<dbReference type="InterPro" id="IPR020568">
    <property type="entry name" value="Ribosomal_Su5_D2-typ_SF"/>
</dbReference>
<dbReference type="GO" id="GO:0005524">
    <property type="term" value="F:ATP binding"/>
    <property type="evidence" value="ECO:0007669"/>
    <property type="project" value="InterPro"/>
</dbReference>
<feature type="active site" evidence="2">
    <location>
        <position position="676"/>
    </location>
</feature>
<evidence type="ECO:0000256" key="1">
    <source>
        <dbReference type="ARBA" id="ARBA00022670"/>
    </source>
</evidence>
<gene>
    <name evidence="4" type="ORF">HCT48_00835</name>
</gene>
<dbReference type="SUPFAM" id="SSF54211">
    <property type="entry name" value="Ribosomal protein S5 domain 2-like"/>
    <property type="match status" value="1"/>
</dbReference>
<dbReference type="Gene3D" id="3.30.230.10">
    <property type="match status" value="1"/>
</dbReference>
<dbReference type="Pfam" id="PF05362">
    <property type="entry name" value="Lon_C"/>
    <property type="match status" value="1"/>
</dbReference>
<keyword evidence="1 2" id="KW-0645">Protease</keyword>
<dbReference type="InterPro" id="IPR027417">
    <property type="entry name" value="P-loop_NTPase"/>
</dbReference>
<feature type="domain" description="Lon proteolytic" evidence="3">
    <location>
        <begin position="559"/>
        <end position="738"/>
    </location>
</feature>
<evidence type="ECO:0000259" key="3">
    <source>
        <dbReference type="PROSITE" id="PS51786"/>
    </source>
</evidence>
<dbReference type="GO" id="GO:0030163">
    <property type="term" value="P:protein catabolic process"/>
    <property type="evidence" value="ECO:0007669"/>
    <property type="project" value="InterPro"/>
</dbReference>
<protein>
    <recommendedName>
        <fullName evidence="2">endopeptidase La</fullName>
        <ecNumber evidence="2">3.4.21.53</ecNumber>
    </recommendedName>
</protein>
<keyword evidence="5" id="KW-1185">Reference proteome</keyword>
<accession>A0A968KYY3</accession>
<evidence type="ECO:0000313" key="4">
    <source>
        <dbReference type="EMBL" id="NIZ68766.1"/>
    </source>
</evidence>
<dbReference type="PANTHER" id="PTHR10046">
    <property type="entry name" value="ATP DEPENDENT LON PROTEASE FAMILY MEMBER"/>
    <property type="match status" value="1"/>
</dbReference>